<dbReference type="EMBL" id="BAAAEU010000006">
    <property type="protein sequence ID" value="GAA0712176.1"/>
    <property type="molecule type" value="Genomic_DNA"/>
</dbReference>
<name>A0ABN1IFQ4_9GAMM</name>
<keyword evidence="2" id="KW-1185">Reference proteome</keyword>
<sequence length="285" mass="30381">MSRTHRFRSIGWALALIGLMAGGAARAQIAISPQILDVSLDDPSHTYAFRLYNYTTEDKRVRVSLNNWTLDADNQVQVLPPTETSLDRWTIINPVEFDLPAGKSQAVRLAIRPAVPLAAGEHRVMTYFDEIPLADPTKEAPATLRARFRLGAAVYAHVGPVSRSGTINSVVADKHGFKLGVTATGNATTRFDGQYVIYPTRAFPGKGKVPAVENPDLPDMKLPPGAIAGGRIPATAVLPGTTRTVSGTYAGKPLSPGRYTVNLSGHFGDAPLDAQTEINVAAGSG</sequence>
<protein>
    <recommendedName>
        <fullName evidence="3">Molecular chaperone</fullName>
    </recommendedName>
</protein>
<comment type="caution">
    <text evidence="1">The sequence shown here is derived from an EMBL/GenBank/DDBJ whole genome shotgun (WGS) entry which is preliminary data.</text>
</comment>
<dbReference type="InterPro" id="IPR008962">
    <property type="entry name" value="PapD-like_sf"/>
</dbReference>
<organism evidence="1 2">
    <name type="scientific">Dokdonella soli</name>
    <dbReference type="NCBI Taxonomy" id="529810"/>
    <lineage>
        <taxon>Bacteria</taxon>
        <taxon>Pseudomonadati</taxon>
        <taxon>Pseudomonadota</taxon>
        <taxon>Gammaproteobacteria</taxon>
        <taxon>Lysobacterales</taxon>
        <taxon>Rhodanobacteraceae</taxon>
        <taxon>Dokdonella</taxon>
    </lineage>
</organism>
<evidence type="ECO:0008006" key="3">
    <source>
        <dbReference type="Google" id="ProtNLM"/>
    </source>
</evidence>
<accession>A0ABN1IFQ4</accession>
<gene>
    <name evidence="1" type="ORF">GCM10009105_14550</name>
</gene>
<dbReference type="RefSeq" id="WP_343788773.1">
    <property type="nucleotide sequence ID" value="NZ_BAAAEU010000006.1"/>
</dbReference>
<evidence type="ECO:0000313" key="1">
    <source>
        <dbReference type="EMBL" id="GAA0712176.1"/>
    </source>
</evidence>
<dbReference type="Proteomes" id="UP001501523">
    <property type="component" value="Unassembled WGS sequence"/>
</dbReference>
<evidence type="ECO:0000313" key="2">
    <source>
        <dbReference type="Proteomes" id="UP001501523"/>
    </source>
</evidence>
<proteinExistence type="predicted"/>
<reference evidence="1 2" key="1">
    <citation type="journal article" date="2019" name="Int. J. Syst. Evol. Microbiol.">
        <title>The Global Catalogue of Microorganisms (GCM) 10K type strain sequencing project: providing services to taxonomists for standard genome sequencing and annotation.</title>
        <authorList>
            <consortium name="The Broad Institute Genomics Platform"/>
            <consortium name="The Broad Institute Genome Sequencing Center for Infectious Disease"/>
            <person name="Wu L."/>
            <person name="Ma J."/>
        </authorList>
    </citation>
    <scope>NUCLEOTIDE SEQUENCE [LARGE SCALE GENOMIC DNA]</scope>
    <source>
        <strain evidence="1 2">JCM 15421</strain>
    </source>
</reference>
<dbReference type="SUPFAM" id="SSF49354">
    <property type="entry name" value="PapD-like"/>
    <property type="match status" value="1"/>
</dbReference>